<feature type="compositionally biased region" description="Basic and acidic residues" evidence="1">
    <location>
        <begin position="15"/>
        <end position="25"/>
    </location>
</feature>
<dbReference type="Proteomes" id="UP001247307">
    <property type="component" value="Unassembled WGS sequence"/>
</dbReference>
<evidence type="ECO:0000256" key="1">
    <source>
        <dbReference type="SAM" id="MobiDB-lite"/>
    </source>
</evidence>
<feature type="compositionally biased region" description="Gly residues" evidence="1">
    <location>
        <begin position="28"/>
        <end position="43"/>
    </location>
</feature>
<gene>
    <name evidence="2" type="ORF">J2S35_001053</name>
</gene>
<evidence type="ECO:0000313" key="2">
    <source>
        <dbReference type="EMBL" id="MDR6892113.1"/>
    </source>
</evidence>
<sequence length="85" mass="9054">MTSDKETAPDAVSPDAERQDEERPTHGNGMGFALGAGQFGQPGGMDENDDERAPRDGEQLGQPGTMPAEDENRGRQFGEPGPRVV</sequence>
<proteinExistence type="predicted"/>
<dbReference type="AlphaFoldDB" id="A0AAE3YE02"/>
<accession>A0AAE3YE02</accession>
<dbReference type="RefSeq" id="WP_309850669.1">
    <property type="nucleotide sequence ID" value="NZ_BAAAIU010000005.1"/>
</dbReference>
<reference evidence="2" key="1">
    <citation type="submission" date="2023-07" db="EMBL/GenBank/DDBJ databases">
        <title>Sequencing the genomes of 1000 actinobacteria strains.</title>
        <authorList>
            <person name="Klenk H.-P."/>
        </authorList>
    </citation>
    <scope>NUCLEOTIDE SEQUENCE</scope>
    <source>
        <strain evidence="2">DSM 13988</strain>
    </source>
</reference>
<feature type="region of interest" description="Disordered" evidence="1">
    <location>
        <begin position="1"/>
        <end position="85"/>
    </location>
</feature>
<organism evidence="2 3">
    <name type="scientific">Falsarthrobacter nasiphocae</name>
    <dbReference type="NCBI Taxonomy" id="189863"/>
    <lineage>
        <taxon>Bacteria</taxon>
        <taxon>Bacillati</taxon>
        <taxon>Actinomycetota</taxon>
        <taxon>Actinomycetes</taxon>
        <taxon>Micrococcales</taxon>
        <taxon>Micrococcaceae</taxon>
        <taxon>Falsarthrobacter</taxon>
    </lineage>
</organism>
<dbReference type="EMBL" id="JAVDUI010000001">
    <property type="protein sequence ID" value="MDR6892113.1"/>
    <property type="molecule type" value="Genomic_DNA"/>
</dbReference>
<keyword evidence="3" id="KW-1185">Reference proteome</keyword>
<protein>
    <submittedName>
        <fullName evidence="2">Uncharacterized protein</fullName>
    </submittedName>
</protein>
<comment type="caution">
    <text evidence="2">The sequence shown here is derived from an EMBL/GenBank/DDBJ whole genome shotgun (WGS) entry which is preliminary data.</text>
</comment>
<name>A0AAE3YE02_9MICC</name>
<evidence type="ECO:0000313" key="3">
    <source>
        <dbReference type="Proteomes" id="UP001247307"/>
    </source>
</evidence>